<dbReference type="GO" id="GO:0005737">
    <property type="term" value="C:cytoplasm"/>
    <property type="evidence" value="ECO:0007669"/>
    <property type="project" value="UniProtKB-SubCell"/>
</dbReference>
<comment type="subunit">
    <text evidence="3">Homodimer.</text>
</comment>
<gene>
    <name evidence="6" type="ORF">C0039_20150</name>
</gene>
<dbReference type="InterPro" id="IPR006016">
    <property type="entry name" value="UspA"/>
</dbReference>
<evidence type="ECO:0000313" key="6">
    <source>
        <dbReference type="EMBL" id="PLW66763.1"/>
    </source>
</evidence>
<dbReference type="PRINTS" id="PR01438">
    <property type="entry name" value="UNVRSLSTRESS"/>
</dbReference>
<evidence type="ECO:0000256" key="1">
    <source>
        <dbReference type="ARBA" id="ARBA00004496"/>
    </source>
</evidence>
<dbReference type="OrthoDB" id="9792500at2"/>
<comment type="caution">
    <text evidence="6">The sequence shown here is derived from an EMBL/GenBank/DDBJ whole genome shotgun (WGS) entry which is preliminary data.</text>
</comment>
<organism evidence="6 7">
    <name type="scientific">Pseudohalioglobus lutimaris</name>
    <dbReference type="NCBI Taxonomy" id="1737061"/>
    <lineage>
        <taxon>Bacteria</taxon>
        <taxon>Pseudomonadati</taxon>
        <taxon>Pseudomonadota</taxon>
        <taxon>Gammaproteobacteria</taxon>
        <taxon>Cellvibrionales</taxon>
        <taxon>Halieaceae</taxon>
        <taxon>Pseudohalioglobus</taxon>
    </lineage>
</organism>
<feature type="domain" description="UspA" evidence="5">
    <location>
        <begin position="43"/>
        <end position="182"/>
    </location>
</feature>
<accession>A0A2N5WX11</accession>
<dbReference type="PANTHER" id="PTHR46268:SF23">
    <property type="entry name" value="UNIVERSAL STRESS PROTEIN A-RELATED"/>
    <property type="match status" value="1"/>
</dbReference>
<proteinExistence type="inferred from homology"/>
<reference evidence="6 7" key="1">
    <citation type="submission" date="2018-01" db="EMBL/GenBank/DDBJ databases">
        <title>The draft genome sequence of Halioglobus lutimaris HF004.</title>
        <authorList>
            <person name="Du Z.-J."/>
            <person name="Shi M.-J."/>
        </authorList>
    </citation>
    <scope>NUCLEOTIDE SEQUENCE [LARGE SCALE GENOMIC DNA]</scope>
    <source>
        <strain evidence="6 7">HF004</strain>
    </source>
</reference>
<evidence type="ECO:0000313" key="7">
    <source>
        <dbReference type="Proteomes" id="UP000235005"/>
    </source>
</evidence>
<dbReference type="InterPro" id="IPR006015">
    <property type="entry name" value="Universal_stress_UspA"/>
</dbReference>
<sequence>MRADCFFFWLFSQLQDCWRSTERKGKRHSDLSKFIVGDSIVAYTNILVALDISDEAGEVLDSARRLMSDEGAQLSIVNVIKPITGFYVDIFSVLADQGGIESQAIEYASQWLKELAQNQGVEPKSIDILLGTPAVEIRRKAEEINAEIIVLGTHGRYGLGRLLGSTANGVLHGAPCDVLAVKVRTETK</sequence>
<evidence type="ECO:0000256" key="2">
    <source>
        <dbReference type="ARBA" id="ARBA00008791"/>
    </source>
</evidence>
<dbReference type="Gene3D" id="3.40.50.620">
    <property type="entry name" value="HUPs"/>
    <property type="match status" value="1"/>
</dbReference>
<protein>
    <submittedName>
        <fullName evidence="6">Universal stress protein</fullName>
    </submittedName>
</protein>
<dbReference type="InterPro" id="IPR014729">
    <property type="entry name" value="Rossmann-like_a/b/a_fold"/>
</dbReference>
<dbReference type="AlphaFoldDB" id="A0A2N5WX11"/>
<keyword evidence="4" id="KW-0963">Cytoplasm</keyword>
<keyword evidence="7" id="KW-1185">Reference proteome</keyword>
<dbReference type="Pfam" id="PF00582">
    <property type="entry name" value="Usp"/>
    <property type="match status" value="1"/>
</dbReference>
<name>A0A2N5WX11_9GAMM</name>
<dbReference type="SUPFAM" id="SSF52402">
    <property type="entry name" value="Adenine nucleotide alpha hydrolases-like"/>
    <property type="match status" value="1"/>
</dbReference>
<evidence type="ECO:0000256" key="4">
    <source>
        <dbReference type="ARBA" id="ARBA00022490"/>
    </source>
</evidence>
<comment type="subcellular location">
    <subcellularLocation>
        <location evidence="1">Cytoplasm</location>
    </subcellularLocation>
</comment>
<dbReference type="EMBL" id="PKUS01000049">
    <property type="protein sequence ID" value="PLW66763.1"/>
    <property type="molecule type" value="Genomic_DNA"/>
</dbReference>
<dbReference type="Proteomes" id="UP000235005">
    <property type="component" value="Unassembled WGS sequence"/>
</dbReference>
<evidence type="ECO:0000256" key="3">
    <source>
        <dbReference type="ARBA" id="ARBA00011738"/>
    </source>
</evidence>
<evidence type="ECO:0000259" key="5">
    <source>
        <dbReference type="Pfam" id="PF00582"/>
    </source>
</evidence>
<comment type="similarity">
    <text evidence="2">Belongs to the universal stress protein A family.</text>
</comment>
<dbReference type="PANTHER" id="PTHR46268">
    <property type="entry name" value="STRESS RESPONSE PROTEIN NHAX"/>
    <property type="match status" value="1"/>
</dbReference>